<keyword evidence="14" id="KW-1185">Reference proteome</keyword>
<dbReference type="InterPro" id="IPR036554">
    <property type="entry name" value="GHMP_kinase_C_sf"/>
</dbReference>
<gene>
    <name evidence="10" type="primary">ispE</name>
    <name evidence="13" type="ORF">SAMN06265173_10985</name>
</gene>
<evidence type="ECO:0000256" key="4">
    <source>
        <dbReference type="ARBA" id="ARBA00022679"/>
    </source>
</evidence>
<name>A0A521D7Q1_9RHOB</name>
<comment type="similarity">
    <text evidence="1 10">Belongs to the GHMP kinase family. IspE subfamily.</text>
</comment>
<dbReference type="PANTHER" id="PTHR43527">
    <property type="entry name" value="4-DIPHOSPHOCYTIDYL-2-C-METHYL-D-ERYTHRITOL KINASE, CHLOROPLASTIC"/>
    <property type="match status" value="1"/>
</dbReference>
<evidence type="ECO:0000256" key="8">
    <source>
        <dbReference type="ARBA" id="ARBA00023229"/>
    </source>
</evidence>
<evidence type="ECO:0000256" key="7">
    <source>
        <dbReference type="ARBA" id="ARBA00022840"/>
    </source>
</evidence>
<evidence type="ECO:0000259" key="12">
    <source>
        <dbReference type="Pfam" id="PF08544"/>
    </source>
</evidence>
<feature type="active site" evidence="10">
    <location>
        <position position="11"/>
    </location>
</feature>
<dbReference type="InterPro" id="IPR006204">
    <property type="entry name" value="GHMP_kinase_N_dom"/>
</dbReference>
<sequence>MSDGWVLAPAKVNLTLHVTGQRDDGYHVLDSLVMFADIGDRVRVTPAPQMGLTISGAFAGNIPDDARNLCWKAAEAFGETVQIELEKNLPAEAGIGGGSSDAAAVLRAMEATFGRAFERDPIVLGADVPVCCVAHAARMQGIGEHVLPLSMKPIAAVLVNPGVAVSTPEVFRAMTHRNNPPMTDWPEGGGTPEALGWIALQRNDMEAAAIARQPVIAVALAEIQRRADVKVSRMSGSGATCFGLFPNYAAACNAATVLAEKHPGWWVRAVTLQ</sequence>
<evidence type="ECO:0000256" key="2">
    <source>
        <dbReference type="ARBA" id="ARBA00012052"/>
    </source>
</evidence>
<dbReference type="InterPro" id="IPR020568">
    <property type="entry name" value="Ribosomal_Su5_D2-typ_SF"/>
</dbReference>
<accession>A0A521D7Q1</accession>
<comment type="catalytic activity">
    <reaction evidence="10">
        <text>4-CDP-2-C-methyl-D-erythritol + ATP = 4-CDP-2-C-methyl-D-erythritol 2-phosphate + ADP + H(+)</text>
        <dbReference type="Rhea" id="RHEA:18437"/>
        <dbReference type="ChEBI" id="CHEBI:15378"/>
        <dbReference type="ChEBI" id="CHEBI:30616"/>
        <dbReference type="ChEBI" id="CHEBI:57823"/>
        <dbReference type="ChEBI" id="CHEBI:57919"/>
        <dbReference type="ChEBI" id="CHEBI:456216"/>
        <dbReference type="EC" id="2.7.1.148"/>
    </reaction>
</comment>
<dbReference type="OrthoDB" id="9809438at2"/>
<dbReference type="Gene3D" id="3.30.230.10">
    <property type="match status" value="1"/>
</dbReference>
<dbReference type="EMBL" id="FXTO01000009">
    <property type="protein sequence ID" value="SMO67747.1"/>
    <property type="molecule type" value="Genomic_DNA"/>
</dbReference>
<evidence type="ECO:0000256" key="3">
    <source>
        <dbReference type="ARBA" id="ARBA00017473"/>
    </source>
</evidence>
<dbReference type="Gene3D" id="3.30.70.890">
    <property type="entry name" value="GHMP kinase, C-terminal domain"/>
    <property type="match status" value="1"/>
</dbReference>
<dbReference type="HAMAP" id="MF_00061">
    <property type="entry name" value="IspE"/>
    <property type="match status" value="1"/>
</dbReference>
<evidence type="ECO:0000256" key="6">
    <source>
        <dbReference type="ARBA" id="ARBA00022777"/>
    </source>
</evidence>
<comment type="pathway">
    <text evidence="10">Isoprenoid biosynthesis; isopentenyl diphosphate biosynthesis via DXP pathway; isopentenyl diphosphate from 1-deoxy-D-xylulose 5-phosphate: step 3/6.</text>
</comment>
<dbReference type="AlphaFoldDB" id="A0A521D7Q1"/>
<dbReference type="PIRSF" id="PIRSF010376">
    <property type="entry name" value="IspE"/>
    <property type="match status" value="1"/>
</dbReference>
<dbReference type="GO" id="GO:0005524">
    <property type="term" value="F:ATP binding"/>
    <property type="evidence" value="ECO:0007669"/>
    <property type="project" value="UniProtKB-UniRule"/>
</dbReference>
<keyword evidence="5 10" id="KW-0547">Nucleotide-binding</keyword>
<dbReference type="GO" id="GO:0016114">
    <property type="term" value="P:terpenoid biosynthetic process"/>
    <property type="evidence" value="ECO:0007669"/>
    <property type="project" value="UniProtKB-UniRule"/>
</dbReference>
<dbReference type="EC" id="2.7.1.148" evidence="2 10"/>
<comment type="function">
    <text evidence="10">Catalyzes the phosphorylation of the position 2 hydroxy group of 4-diphosphocytidyl-2C-methyl-D-erythritol.</text>
</comment>
<reference evidence="13 14" key="1">
    <citation type="submission" date="2017-05" db="EMBL/GenBank/DDBJ databases">
        <authorList>
            <person name="Varghese N."/>
            <person name="Submissions S."/>
        </authorList>
    </citation>
    <scope>NUCLEOTIDE SEQUENCE [LARGE SCALE GENOMIC DNA]</scope>
    <source>
        <strain evidence="13 14">DSM 29506</strain>
    </source>
</reference>
<keyword evidence="7 10" id="KW-0067">ATP-binding</keyword>
<keyword evidence="6 10" id="KW-0418">Kinase</keyword>
<feature type="binding site" evidence="10">
    <location>
        <begin position="90"/>
        <end position="100"/>
    </location>
    <ligand>
        <name>ATP</name>
        <dbReference type="ChEBI" id="CHEBI:30616"/>
    </ligand>
</feature>
<evidence type="ECO:0000256" key="5">
    <source>
        <dbReference type="ARBA" id="ARBA00022741"/>
    </source>
</evidence>
<dbReference type="SUPFAM" id="SSF54211">
    <property type="entry name" value="Ribosomal protein S5 domain 2-like"/>
    <property type="match status" value="1"/>
</dbReference>
<protein>
    <recommendedName>
        <fullName evidence="3 10">4-diphosphocytidyl-2-C-methyl-D-erythritol kinase</fullName>
        <shortName evidence="10">CMK</shortName>
        <ecNumber evidence="2 10">2.7.1.148</ecNumber>
    </recommendedName>
    <alternativeName>
        <fullName evidence="9 10">4-(cytidine-5'-diphospho)-2-C-methyl-D-erythritol kinase</fullName>
    </alternativeName>
</protein>
<dbReference type="InterPro" id="IPR004424">
    <property type="entry name" value="IspE"/>
</dbReference>
<organism evidence="13 14">
    <name type="scientific">Thalassovita litoralis</name>
    <dbReference type="NCBI Taxonomy" id="1010611"/>
    <lineage>
        <taxon>Bacteria</taxon>
        <taxon>Pseudomonadati</taxon>
        <taxon>Pseudomonadota</taxon>
        <taxon>Alphaproteobacteria</taxon>
        <taxon>Rhodobacterales</taxon>
        <taxon>Roseobacteraceae</taxon>
        <taxon>Thalassovita</taxon>
    </lineage>
</organism>
<dbReference type="InterPro" id="IPR014721">
    <property type="entry name" value="Ribsml_uS5_D2-typ_fold_subgr"/>
</dbReference>
<evidence type="ECO:0000313" key="14">
    <source>
        <dbReference type="Proteomes" id="UP000316030"/>
    </source>
</evidence>
<dbReference type="InterPro" id="IPR013750">
    <property type="entry name" value="GHMP_kinase_C_dom"/>
</dbReference>
<dbReference type="Proteomes" id="UP000316030">
    <property type="component" value="Unassembled WGS sequence"/>
</dbReference>
<dbReference type="Pfam" id="PF08544">
    <property type="entry name" value="GHMP_kinases_C"/>
    <property type="match status" value="1"/>
</dbReference>
<dbReference type="RefSeq" id="WP_142493145.1">
    <property type="nucleotide sequence ID" value="NZ_FXTO01000009.1"/>
</dbReference>
<dbReference type="PANTHER" id="PTHR43527:SF2">
    <property type="entry name" value="4-DIPHOSPHOCYTIDYL-2-C-METHYL-D-ERYTHRITOL KINASE, CHLOROPLASTIC"/>
    <property type="match status" value="1"/>
</dbReference>
<dbReference type="NCBIfam" id="TIGR00154">
    <property type="entry name" value="ispE"/>
    <property type="match status" value="1"/>
</dbReference>
<evidence type="ECO:0000256" key="10">
    <source>
        <dbReference type="HAMAP-Rule" id="MF_00061"/>
    </source>
</evidence>
<feature type="domain" description="GHMP kinase C-terminal" evidence="12">
    <location>
        <begin position="201"/>
        <end position="260"/>
    </location>
</feature>
<dbReference type="GO" id="GO:0019288">
    <property type="term" value="P:isopentenyl diphosphate biosynthetic process, methylerythritol 4-phosphate pathway"/>
    <property type="evidence" value="ECO:0007669"/>
    <property type="project" value="UniProtKB-UniRule"/>
</dbReference>
<proteinExistence type="inferred from homology"/>
<evidence type="ECO:0000256" key="9">
    <source>
        <dbReference type="ARBA" id="ARBA00032554"/>
    </source>
</evidence>
<keyword evidence="8 10" id="KW-0414">Isoprene biosynthesis</keyword>
<evidence type="ECO:0000313" key="13">
    <source>
        <dbReference type="EMBL" id="SMO67747.1"/>
    </source>
</evidence>
<dbReference type="UniPathway" id="UPA00056">
    <property type="reaction ID" value="UER00094"/>
</dbReference>
<keyword evidence="4 10" id="KW-0808">Transferase</keyword>
<feature type="domain" description="GHMP kinase N-terminal" evidence="11">
    <location>
        <begin position="68"/>
        <end position="122"/>
    </location>
</feature>
<evidence type="ECO:0000256" key="1">
    <source>
        <dbReference type="ARBA" id="ARBA00009684"/>
    </source>
</evidence>
<dbReference type="GO" id="GO:0050515">
    <property type="term" value="F:4-(cytidine 5'-diphospho)-2-C-methyl-D-erythritol kinase activity"/>
    <property type="evidence" value="ECO:0007669"/>
    <property type="project" value="UniProtKB-UniRule"/>
</dbReference>
<dbReference type="Pfam" id="PF00288">
    <property type="entry name" value="GHMP_kinases_N"/>
    <property type="match status" value="1"/>
</dbReference>
<feature type="active site" evidence="10">
    <location>
        <position position="127"/>
    </location>
</feature>
<dbReference type="NCBIfam" id="NF011202">
    <property type="entry name" value="PRK14608.1"/>
    <property type="match status" value="1"/>
</dbReference>
<evidence type="ECO:0000259" key="11">
    <source>
        <dbReference type="Pfam" id="PF00288"/>
    </source>
</evidence>
<dbReference type="SUPFAM" id="SSF55060">
    <property type="entry name" value="GHMP Kinase, C-terminal domain"/>
    <property type="match status" value="1"/>
</dbReference>